<reference evidence="3 4" key="1">
    <citation type="submission" date="2014-03" db="EMBL/GenBank/DDBJ databases">
        <title>Draft Genome Sequences of Four Burkholderia Strains.</title>
        <authorList>
            <person name="Liu X.Y."/>
            <person name="Li C.X."/>
            <person name="Xu J.H."/>
        </authorList>
    </citation>
    <scope>NUCLEOTIDE SEQUENCE [LARGE SCALE GENOMIC DNA]</scope>
    <source>
        <strain evidence="3 4">DSM 50014</strain>
    </source>
</reference>
<dbReference type="InterPro" id="IPR038475">
    <property type="entry name" value="RecG_C_sf"/>
</dbReference>
<dbReference type="InterPro" id="IPR007421">
    <property type="entry name" value="Schlafen_AlbA_2_dom"/>
</dbReference>
<dbReference type="PANTHER" id="PTHR30595:SF6">
    <property type="entry name" value="SCHLAFEN ALBA-2 DOMAIN-CONTAINING PROTEIN"/>
    <property type="match status" value="1"/>
</dbReference>
<dbReference type="Gene3D" id="3.30.950.30">
    <property type="entry name" value="Schlafen, AAA domain"/>
    <property type="match status" value="1"/>
</dbReference>
<dbReference type="SMART" id="SM00360">
    <property type="entry name" value="RRM"/>
    <property type="match status" value="1"/>
</dbReference>
<dbReference type="AlphaFoldDB" id="A0A069PV42"/>
<dbReference type="InterPro" id="IPR000504">
    <property type="entry name" value="RRM_dom"/>
</dbReference>
<dbReference type="EMBL" id="JFHC01000031">
    <property type="protein sequence ID" value="KDR41171.1"/>
    <property type="molecule type" value="Genomic_DNA"/>
</dbReference>
<keyword evidence="4" id="KW-1185">Reference proteome</keyword>
<evidence type="ECO:0000313" key="4">
    <source>
        <dbReference type="Proteomes" id="UP000027466"/>
    </source>
</evidence>
<dbReference type="RefSeq" id="WP_035941801.1">
    <property type="nucleotide sequence ID" value="NZ_CADFFX010000009.1"/>
</dbReference>
<sequence length="684" mass="76686">MDALALKDRIQKTIELRESQFREFKSALHGEPGNKKPRDLSSVSKDISETLVAFANADGGELLVGVEDDGTVTGISYSEQQVDVLLKAPVTGVHKDTPLPSPYGTRITIDEKSILYFYIDKSTRGIHQTSDGRCLQRRDLESVPVSAARLQFERQEQLSRQYDREFVDGALVTDLDLTLVAAVSENTARMSPERCLQYLGLAEYGLGILRLRRAALLLFAKDVERWHPRCQVRVVRIRGTELGTGRDYNVATDETVTGNILQLLTQAWEQLRPHLVGTKLTDDALFRQRIMYPEDACREALINAITHRDYSIEGKNIEILIFDDRMEIHSPGSLLSTISVDDLKRQQGLHESRNVHVARGLREIGYVREMGEGMRRIFRLIKDADLVSPNLASDPGKFAITLFHKSVFSSADQAWLIGYQPLKLSREEMLVLLAGKSGDLMSPQQIYDSLDLHDWDLYRILYEQLAGKGLIVNAGTGGKKRGLGRREIPRLRIRDPHEVEAMLAELYGALRHVVPVQVVDTTFLQETLDALPANNAYKSTTKRMRRLLVDLELLTADGKVTGSLTKMWQAGSPPPPPPPRTAPKEKAEEPLPLFSKAPTDLRIGGAEALHIGNLGYAVTIDEIRALFEPFGEVTAIDMQTDYVTGKNRGYAFVKMLDRTQAVQAMEALRGKDIKGRSLRLAWKR</sequence>
<gene>
    <name evidence="3" type="ORF">BG61_20600</name>
</gene>
<dbReference type="Gene3D" id="3.30.70.330">
    <property type="match status" value="1"/>
</dbReference>
<dbReference type="PROSITE" id="PS50102">
    <property type="entry name" value="RRM"/>
    <property type="match status" value="1"/>
</dbReference>
<dbReference type="STRING" id="60547.GCA_000751215_04786"/>
<dbReference type="Pfam" id="PF00076">
    <property type="entry name" value="RRM_1"/>
    <property type="match status" value="1"/>
</dbReference>
<dbReference type="Proteomes" id="UP000027466">
    <property type="component" value="Unassembled WGS sequence"/>
</dbReference>
<proteinExistence type="predicted"/>
<name>A0A069PV42_9BURK</name>
<feature type="compositionally biased region" description="Pro residues" evidence="1">
    <location>
        <begin position="572"/>
        <end position="581"/>
    </location>
</feature>
<dbReference type="Pfam" id="PF04326">
    <property type="entry name" value="SLFN_AlbA_2"/>
    <property type="match status" value="1"/>
</dbReference>
<evidence type="ECO:0000259" key="2">
    <source>
        <dbReference type="PROSITE" id="PS50102"/>
    </source>
</evidence>
<dbReference type="PANTHER" id="PTHR30595">
    <property type="entry name" value="GLPR-RELATED TRANSCRIPTIONAL REPRESSOR"/>
    <property type="match status" value="1"/>
</dbReference>
<protein>
    <recommendedName>
        <fullName evidence="2">RRM domain-containing protein</fullName>
    </recommendedName>
</protein>
<feature type="region of interest" description="Disordered" evidence="1">
    <location>
        <begin position="566"/>
        <end position="590"/>
    </location>
</feature>
<dbReference type="InterPro" id="IPR035979">
    <property type="entry name" value="RBD_domain_sf"/>
</dbReference>
<accession>A0A069PV42</accession>
<feature type="domain" description="RRM" evidence="2">
    <location>
        <begin position="607"/>
        <end position="684"/>
    </location>
</feature>
<evidence type="ECO:0000256" key="1">
    <source>
        <dbReference type="SAM" id="MobiDB-lite"/>
    </source>
</evidence>
<comment type="caution">
    <text evidence="3">The sequence shown here is derived from an EMBL/GenBank/DDBJ whole genome shotgun (WGS) entry which is preliminary data.</text>
</comment>
<dbReference type="InterPro" id="IPR012677">
    <property type="entry name" value="Nucleotide-bd_a/b_plait_sf"/>
</dbReference>
<evidence type="ECO:0000313" key="3">
    <source>
        <dbReference type="EMBL" id="KDR41171.1"/>
    </source>
</evidence>
<dbReference type="SUPFAM" id="SSF54928">
    <property type="entry name" value="RNA-binding domain, RBD"/>
    <property type="match status" value="1"/>
</dbReference>
<dbReference type="GO" id="GO:0003723">
    <property type="term" value="F:RNA binding"/>
    <property type="evidence" value="ECO:0007669"/>
    <property type="project" value="InterPro"/>
</dbReference>
<dbReference type="InterPro" id="IPR038461">
    <property type="entry name" value="Schlafen_AlbA_2_dom_sf"/>
</dbReference>
<dbReference type="Pfam" id="PF13749">
    <property type="entry name" value="HATPase_c_4"/>
    <property type="match status" value="1"/>
</dbReference>
<dbReference type="Gene3D" id="3.30.565.60">
    <property type="match status" value="1"/>
</dbReference>
<organism evidence="3 4">
    <name type="scientific">Caballeronia glathei</name>
    <dbReference type="NCBI Taxonomy" id="60547"/>
    <lineage>
        <taxon>Bacteria</taxon>
        <taxon>Pseudomonadati</taxon>
        <taxon>Pseudomonadota</taxon>
        <taxon>Betaproteobacteria</taxon>
        <taxon>Burkholderiales</taxon>
        <taxon>Burkholderiaceae</taxon>
        <taxon>Caballeronia</taxon>
    </lineage>
</organism>
<dbReference type="CDD" id="cd00590">
    <property type="entry name" value="RRM_SF"/>
    <property type="match status" value="1"/>
</dbReference>